<dbReference type="Pfam" id="PF00075">
    <property type="entry name" value="RNase_H"/>
    <property type="match status" value="1"/>
</dbReference>
<evidence type="ECO:0000256" key="1">
    <source>
        <dbReference type="ARBA" id="ARBA00000077"/>
    </source>
</evidence>
<protein>
    <recommendedName>
        <fullName evidence="3">ribonuclease H</fullName>
        <ecNumber evidence="3">3.1.26.4</ecNumber>
    </recommendedName>
</protein>
<evidence type="ECO:0000256" key="2">
    <source>
        <dbReference type="ARBA" id="ARBA00005300"/>
    </source>
</evidence>
<organism evidence="9 10">
    <name type="scientific">Hymenoscyphus fraxineus</name>
    <dbReference type="NCBI Taxonomy" id="746836"/>
    <lineage>
        <taxon>Eukaryota</taxon>
        <taxon>Fungi</taxon>
        <taxon>Dikarya</taxon>
        <taxon>Ascomycota</taxon>
        <taxon>Pezizomycotina</taxon>
        <taxon>Leotiomycetes</taxon>
        <taxon>Helotiales</taxon>
        <taxon>Helotiaceae</taxon>
        <taxon>Hymenoscyphus</taxon>
    </lineage>
</organism>
<dbReference type="Proteomes" id="UP000696280">
    <property type="component" value="Unassembled WGS sequence"/>
</dbReference>
<dbReference type="EMBL" id="CAJVRL010000087">
    <property type="protein sequence ID" value="CAG8958982.1"/>
    <property type="molecule type" value="Genomic_DNA"/>
</dbReference>
<gene>
    <name evidence="9" type="ORF">HYFRA_00012140</name>
</gene>
<dbReference type="InterPro" id="IPR050092">
    <property type="entry name" value="RNase_H"/>
</dbReference>
<dbReference type="OrthoDB" id="245563at2759"/>
<dbReference type="PANTHER" id="PTHR10642:SF26">
    <property type="entry name" value="RIBONUCLEASE H1"/>
    <property type="match status" value="1"/>
</dbReference>
<accession>A0A9N9L7K2</accession>
<dbReference type="InterPro" id="IPR002156">
    <property type="entry name" value="RNaseH_domain"/>
</dbReference>
<keyword evidence="10" id="KW-1185">Reference proteome</keyword>
<evidence type="ECO:0000313" key="9">
    <source>
        <dbReference type="EMBL" id="CAG8958982.1"/>
    </source>
</evidence>
<comment type="catalytic activity">
    <reaction evidence="1">
        <text>Endonucleolytic cleavage to 5'-phosphomonoester.</text>
        <dbReference type="EC" id="3.1.26.4"/>
    </reaction>
</comment>
<dbReference type="SUPFAM" id="SSF53098">
    <property type="entry name" value="Ribonuclease H-like"/>
    <property type="match status" value="1"/>
</dbReference>
<evidence type="ECO:0000259" key="8">
    <source>
        <dbReference type="PROSITE" id="PS50879"/>
    </source>
</evidence>
<dbReference type="InterPro" id="IPR012337">
    <property type="entry name" value="RNaseH-like_sf"/>
</dbReference>
<evidence type="ECO:0000256" key="4">
    <source>
        <dbReference type="ARBA" id="ARBA00022722"/>
    </source>
</evidence>
<keyword evidence="4" id="KW-0540">Nuclease</keyword>
<dbReference type="EC" id="3.1.26.4" evidence="3"/>
<dbReference type="PANTHER" id="PTHR10642">
    <property type="entry name" value="RIBONUCLEASE H1"/>
    <property type="match status" value="1"/>
</dbReference>
<dbReference type="Gene3D" id="3.30.420.10">
    <property type="entry name" value="Ribonuclease H-like superfamily/Ribonuclease H"/>
    <property type="match status" value="1"/>
</dbReference>
<comment type="caution">
    <text evidence="9">The sequence shown here is derived from an EMBL/GenBank/DDBJ whole genome shotgun (WGS) entry which is preliminary data.</text>
</comment>
<evidence type="ECO:0000313" key="10">
    <source>
        <dbReference type="Proteomes" id="UP000696280"/>
    </source>
</evidence>
<keyword evidence="7" id="KW-0378">Hydrolase</keyword>
<keyword evidence="5" id="KW-0479">Metal-binding</keyword>
<proteinExistence type="inferred from homology"/>
<sequence length="358" mass="40647">MAASTFKAPWVDRIFRLDDPQSISIQLDSSAGITYCNDDFILVNVDGACRGSGTPTATSSYGIFFAPNSPYNMCALLPANEVQTNQAAGLFAVREAIKSVVTNKIKPFEYWDGIDSSAKVVIQTDSLYIFTALTDYIWTWQSKGYLSSSGRQILNVNLIIDIHRLTYEAEWNHDIRIRFRLVGREDNSAADRLANIALDKPELYHFAYERPCLPNKVWRRNGKYGVKNTKELKFINRVLGRLEYPLPASSRRENIWMSSVLSWTIRHLLLYGRKTGVGERAPNETLPELFERILGLSWPETLRHERSLIENSIKKFNHSLKLLEVGSVSSGHPKWISYHEQLAGFGRMTACINTVLGH</sequence>
<dbReference type="GO" id="GO:0003676">
    <property type="term" value="F:nucleic acid binding"/>
    <property type="evidence" value="ECO:0007669"/>
    <property type="project" value="InterPro"/>
</dbReference>
<evidence type="ECO:0000256" key="6">
    <source>
        <dbReference type="ARBA" id="ARBA00022759"/>
    </source>
</evidence>
<evidence type="ECO:0000256" key="7">
    <source>
        <dbReference type="ARBA" id="ARBA00022801"/>
    </source>
</evidence>
<dbReference type="PROSITE" id="PS50879">
    <property type="entry name" value="RNASE_H_1"/>
    <property type="match status" value="1"/>
</dbReference>
<comment type="similarity">
    <text evidence="2">Belongs to the RNase H family.</text>
</comment>
<evidence type="ECO:0000256" key="3">
    <source>
        <dbReference type="ARBA" id="ARBA00012180"/>
    </source>
</evidence>
<keyword evidence="6" id="KW-0255">Endonuclease</keyword>
<dbReference type="GO" id="GO:0004523">
    <property type="term" value="F:RNA-DNA hybrid ribonuclease activity"/>
    <property type="evidence" value="ECO:0007669"/>
    <property type="project" value="UniProtKB-EC"/>
</dbReference>
<dbReference type="AlphaFoldDB" id="A0A9N9L7K2"/>
<dbReference type="GO" id="GO:0043137">
    <property type="term" value="P:DNA replication, removal of RNA primer"/>
    <property type="evidence" value="ECO:0007669"/>
    <property type="project" value="TreeGrafter"/>
</dbReference>
<dbReference type="GO" id="GO:0046872">
    <property type="term" value="F:metal ion binding"/>
    <property type="evidence" value="ECO:0007669"/>
    <property type="project" value="UniProtKB-KW"/>
</dbReference>
<reference evidence="9" key="1">
    <citation type="submission" date="2021-07" db="EMBL/GenBank/DDBJ databases">
        <authorList>
            <person name="Durling M."/>
        </authorList>
    </citation>
    <scope>NUCLEOTIDE SEQUENCE</scope>
</reference>
<name>A0A9N9L7K2_9HELO</name>
<dbReference type="InterPro" id="IPR036397">
    <property type="entry name" value="RNaseH_sf"/>
</dbReference>
<feature type="domain" description="RNase H type-1" evidence="8">
    <location>
        <begin position="37"/>
        <end position="199"/>
    </location>
</feature>
<evidence type="ECO:0000256" key="5">
    <source>
        <dbReference type="ARBA" id="ARBA00022723"/>
    </source>
</evidence>